<feature type="transmembrane region" description="Helical" evidence="1">
    <location>
        <begin position="12"/>
        <end position="33"/>
    </location>
</feature>
<name>A0ABW8N133_9MICC</name>
<feature type="transmembrane region" description="Helical" evidence="1">
    <location>
        <begin position="39"/>
        <end position="57"/>
    </location>
</feature>
<dbReference type="EMBL" id="JBIYEW010000003">
    <property type="protein sequence ID" value="MFK4637713.1"/>
    <property type="molecule type" value="Genomic_DNA"/>
</dbReference>
<dbReference type="RefSeq" id="WP_189020359.1">
    <property type="nucleotide sequence ID" value="NZ_BMPM01000008.1"/>
</dbReference>
<dbReference type="Proteomes" id="UP001620520">
    <property type="component" value="Unassembled WGS sequence"/>
</dbReference>
<accession>A0ABW8N133</accession>
<reference evidence="2 3" key="1">
    <citation type="submission" date="2024-10" db="EMBL/GenBank/DDBJ databases">
        <title>Novel secondary metabolite-producing bacteria for plant disease control.</title>
        <authorList>
            <person name="Chevrette M."/>
        </authorList>
    </citation>
    <scope>NUCLEOTIDE SEQUENCE [LARGE SCALE GENOMIC DNA]</scope>
    <source>
        <strain evidence="2 3">J30 TE3557</strain>
    </source>
</reference>
<sequence>MADKSKNPPNLGFLALQEVAWTLGVVAMAINAANRGFDWIWIGLLACWQASIVWGFVKLNRAKTT</sequence>
<gene>
    <name evidence="2" type="ORF">ABIA52_000602</name>
</gene>
<evidence type="ECO:0000313" key="2">
    <source>
        <dbReference type="EMBL" id="MFK4637713.1"/>
    </source>
</evidence>
<keyword evidence="3" id="KW-1185">Reference proteome</keyword>
<evidence type="ECO:0000313" key="3">
    <source>
        <dbReference type="Proteomes" id="UP001620520"/>
    </source>
</evidence>
<keyword evidence="1" id="KW-0812">Transmembrane</keyword>
<proteinExistence type="predicted"/>
<keyword evidence="1" id="KW-0472">Membrane</keyword>
<evidence type="ECO:0000256" key="1">
    <source>
        <dbReference type="SAM" id="Phobius"/>
    </source>
</evidence>
<organism evidence="2 3">
    <name type="scientific">Paenarthrobacter histidinolovorans</name>
    <dbReference type="NCBI Taxonomy" id="43664"/>
    <lineage>
        <taxon>Bacteria</taxon>
        <taxon>Bacillati</taxon>
        <taxon>Actinomycetota</taxon>
        <taxon>Actinomycetes</taxon>
        <taxon>Micrococcales</taxon>
        <taxon>Micrococcaceae</taxon>
        <taxon>Paenarthrobacter</taxon>
    </lineage>
</organism>
<keyword evidence="1" id="KW-1133">Transmembrane helix</keyword>
<comment type="caution">
    <text evidence="2">The sequence shown here is derived from an EMBL/GenBank/DDBJ whole genome shotgun (WGS) entry which is preliminary data.</text>
</comment>
<protein>
    <submittedName>
        <fullName evidence="2">Uncharacterized protein</fullName>
    </submittedName>
</protein>